<dbReference type="Pfam" id="PF13537">
    <property type="entry name" value="GATase_7"/>
    <property type="match status" value="1"/>
</dbReference>
<dbReference type="Pfam" id="PF17808">
    <property type="entry name" value="fn3_PAP"/>
    <property type="match status" value="1"/>
</dbReference>
<dbReference type="GO" id="GO:0006529">
    <property type="term" value="P:asparagine biosynthetic process"/>
    <property type="evidence" value="ECO:0007669"/>
    <property type="project" value="TreeGrafter"/>
</dbReference>
<evidence type="ECO:0000313" key="6">
    <source>
        <dbReference type="EMBL" id="RZC69697.1"/>
    </source>
</evidence>
<dbReference type="Gene3D" id="3.60.20.10">
    <property type="entry name" value="Glutamine Phosphoribosylpyrophosphate, subunit 1, domain 1"/>
    <property type="match status" value="1"/>
</dbReference>
<sequence length="247" mass="28012">MITDELEGFKIFIYDNLIFCHRSYHIPDVLPISSFDTMSAEEETSKKKGRKETFQNPESSNSPEDPASGDQPLYNEDTSIIITVNGEIYNHEELRAKLKNHKFRSGSDRELSENAYNGFSSIKATTDILGLKGESSQWINVKFKHPHQSADDWSAVFFPAIFKISFMLDCIVLNMQGESSQWINVKFKQPHPTADDWIAVFSPANFNAPTYVPTMGVPAFLSLLLVSAPIKLKLQPNFKSYKMIFPC</sequence>
<dbReference type="STRING" id="3469.A0A4Y7K9Z0"/>
<reference evidence="6 7" key="1">
    <citation type="journal article" date="2018" name="Science">
        <title>The opium poppy genome and morphinan production.</title>
        <authorList>
            <person name="Guo L."/>
            <person name="Winzer T."/>
            <person name="Yang X."/>
            <person name="Li Y."/>
            <person name="Ning Z."/>
            <person name="He Z."/>
            <person name="Teodor R."/>
            <person name="Lu Y."/>
            <person name="Bowser T.A."/>
            <person name="Graham I.A."/>
            <person name="Ye K."/>
        </authorList>
    </citation>
    <scope>NUCLEOTIDE SEQUENCE [LARGE SCALE GENOMIC DNA]</scope>
    <source>
        <strain evidence="7">cv. HN1</strain>
        <tissue evidence="6">Leaves</tissue>
    </source>
</reference>
<keyword evidence="7" id="KW-1185">Reference proteome</keyword>
<dbReference type="AlphaFoldDB" id="A0A4Y7K9Z0"/>
<evidence type="ECO:0000256" key="2">
    <source>
        <dbReference type="ARBA" id="ARBA00022840"/>
    </source>
</evidence>
<dbReference type="PANTHER" id="PTHR11772:SF2">
    <property type="entry name" value="ASPARAGINE SYNTHETASE [GLUTAMINE-HYDROLYZING]"/>
    <property type="match status" value="1"/>
</dbReference>
<dbReference type="InterPro" id="IPR017932">
    <property type="entry name" value="GATase_2_dom"/>
</dbReference>
<name>A0A4Y7K9Z0_PAPSO</name>
<dbReference type="SUPFAM" id="SSF56235">
    <property type="entry name" value="N-terminal nucleophile aminohydrolases (Ntn hydrolases)"/>
    <property type="match status" value="1"/>
</dbReference>
<organism evidence="6 7">
    <name type="scientific">Papaver somniferum</name>
    <name type="common">Opium poppy</name>
    <dbReference type="NCBI Taxonomy" id="3469"/>
    <lineage>
        <taxon>Eukaryota</taxon>
        <taxon>Viridiplantae</taxon>
        <taxon>Streptophyta</taxon>
        <taxon>Embryophyta</taxon>
        <taxon>Tracheophyta</taxon>
        <taxon>Spermatophyta</taxon>
        <taxon>Magnoliopsida</taxon>
        <taxon>Ranunculales</taxon>
        <taxon>Papaveraceae</taxon>
        <taxon>Papaveroideae</taxon>
        <taxon>Papaver</taxon>
    </lineage>
</organism>
<proteinExistence type="predicted"/>
<accession>A0A4Y7K9Z0</accession>
<evidence type="ECO:0000313" key="7">
    <source>
        <dbReference type="Proteomes" id="UP000316621"/>
    </source>
</evidence>
<dbReference type="InterPro" id="IPR040974">
    <property type="entry name" value="Fn3_PAP"/>
</dbReference>
<dbReference type="GO" id="GO:0004066">
    <property type="term" value="F:asparagine synthase (glutamine-hydrolyzing) activity"/>
    <property type="evidence" value="ECO:0007669"/>
    <property type="project" value="TreeGrafter"/>
</dbReference>
<dbReference type="EMBL" id="CM010721">
    <property type="protein sequence ID" value="RZC69697.1"/>
    <property type="molecule type" value="Genomic_DNA"/>
</dbReference>
<evidence type="ECO:0000256" key="1">
    <source>
        <dbReference type="ARBA" id="ARBA00022741"/>
    </source>
</evidence>
<dbReference type="InterPro" id="IPR050795">
    <property type="entry name" value="Asn_Synthetase"/>
</dbReference>
<dbReference type="GO" id="GO:0005829">
    <property type="term" value="C:cytosol"/>
    <property type="evidence" value="ECO:0007669"/>
    <property type="project" value="TreeGrafter"/>
</dbReference>
<protein>
    <recommendedName>
        <fullName evidence="8">Glutamine amidotransferase type-2 domain-containing protein</fullName>
    </recommendedName>
</protein>
<dbReference type="Gramene" id="RZC69697">
    <property type="protein sequence ID" value="RZC69697"/>
    <property type="gene ID" value="C5167_032829"/>
</dbReference>
<dbReference type="PANTHER" id="PTHR11772">
    <property type="entry name" value="ASPARAGINE SYNTHETASE"/>
    <property type="match status" value="1"/>
</dbReference>
<feature type="compositionally biased region" description="Polar residues" evidence="3">
    <location>
        <begin position="54"/>
        <end position="63"/>
    </location>
</feature>
<keyword evidence="1" id="KW-0547">Nucleotide-binding</keyword>
<keyword evidence="2" id="KW-0067">ATP-binding</keyword>
<evidence type="ECO:0000256" key="3">
    <source>
        <dbReference type="SAM" id="MobiDB-lite"/>
    </source>
</evidence>
<evidence type="ECO:0000259" key="4">
    <source>
        <dbReference type="Pfam" id="PF13537"/>
    </source>
</evidence>
<dbReference type="Proteomes" id="UP000316621">
    <property type="component" value="Chromosome 7"/>
</dbReference>
<dbReference type="GO" id="GO:0005524">
    <property type="term" value="F:ATP binding"/>
    <property type="evidence" value="ECO:0007669"/>
    <property type="project" value="UniProtKB-KW"/>
</dbReference>
<dbReference type="InterPro" id="IPR029055">
    <property type="entry name" value="Ntn_hydrolases_N"/>
</dbReference>
<evidence type="ECO:0000259" key="5">
    <source>
        <dbReference type="Pfam" id="PF17808"/>
    </source>
</evidence>
<gene>
    <name evidence="6" type="ORF">C5167_032829</name>
</gene>
<feature type="domain" description="Glutamine amidotransferase type-2" evidence="4">
    <location>
        <begin position="64"/>
        <end position="118"/>
    </location>
</feature>
<evidence type="ECO:0008006" key="8">
    <source>
        <dbReference type="Google" id="ProtNLM"/>
    </source>
</evidence>
<feature type="domain" description="Purple acid phosphatase Fn3-like" evidence="5">
    <location>
        <begin position="172"/>
        <end position="237"/>
    </location>
</feature>
<feature type="region of interest" description="Disordered" evidence="3">
    <location>
        <begin position="41"/>
        <end position="73"/>
    </location>
</feature>